<comment type="subcellular location">
    <subcellularLocation>
        <location evidence="1">Cytoplasm</location>
    </subcellularLocation>
</comment>
<dbReference type="SUPFAM" id="SSF88697">
    <property type="entry name" value="PUA domain-like"/>
    <property type="match status" value="1"/>
</dbReference>
<evidence type="ECO:0000313" key="10">
    <source>
        <dbReference type="EMBL" id="QJA05613.1"/>
    </source>
</evidence>
<keyword evidence="5 10" id="KW-0808">Transferase</keyword>
<name>A0A6H1WQZ6_9BACT</name>
<evidence type="ECO:0000256" key="1">
    <source>
        <dbReference type="ARBA" id="ARBA00004496"/>
    </source>
</evidence>
<evidence type="ECO:0000256" key="5">
    <source>
        <dbReference type="ARBA" id="ARBA00022679"/>
    </source>
</evidence>
<organism evidence="10 11">
    <name type="scientific">Thermosulfurimonas marina</name>
    <dbReference type="NCBI Taxonomy" id="2047767"/>
    <lineage>
        <taxon>Bacteria</taxon>
        <taxon>Pseudomonadati</taxon>
        <taxon>Thermodesulfobacteriota</taxon>
        <taxon>Thermodesulfobacteria</taxon>
        <taxon>Thermodesulfobacteriales</taxon>
        <taxon>Thermodesulfobacteriaceae</taxon>
        <taxon>Thermosulfurimonas</taxon>
    </lineage>
</organism>
<dbReference type="PROSITE" id="PS50890">
    <property type="entry name" value="PUA"/>
    <property type="match status" value="1"/>
</dbReference>
<dbReference type="InterPro" id="IPR041532">
    <property type="entry name" value="RlmI-like_PUA"/>
</dbReference>
<evidence type="ECO:0000256" key="7">
    <source>
        <dbReference type="ARBA" id="ARBA00022884"/>
    </source>
</evidence>
<dbReference type="Gene3D" id="3.40.50.150">
    <property type="entry name" value="Vaccinia Virus protein VP39"/>
    <property type="match status" value="1"/>
</dbReference>
<accession>A0A6H1WQZ6</accession>
<proteinExistence type="inferred from homology"/>
<evidence type="ECO:0000313" key="11">
    <source>
        <dbReference type="Proteomes" id="UP000501253"/>
    </source>
</evidence>
<dbReference type="GO" id="GO:0008168">
    <property type="term" value="F:methyltransferase activity"/>
    <property type="evidence" value="ECO:0007669"/>
    <property type="project" value="UniProtKB-KW"/>
</dbReference>
<keyword evidence="6" id="KW-0949">S-adenosyl-L-methionine</keyword>
<evidence type="ECO:0000256" key="4">
    <source>
        <dbReference type="ARBA" id="ARBA00022603"/>
    </source>
</evidence>
<dbReference type="CDD" id="cd11572">
    <property type="entry name" value="RlmI_M_like"/>
    <property type="match status" value="1"/>
</dbReference>
<evidence type="ECO:0000256" key="8">
    <source>
        <dbReference type="ARBA" id="ARBA00038091"/>
    </source>
</evidence>
<dbReference type="KEGG" id="tmai:FVE67_01840"/>
<keyword evidence="11" id="KW-1185">Reference proteome</keyword>
<keyword evidence="4 10" id="KW-0489">Methyltransferase</keyword>
<dbReference type="InterPro" id="IPR029063">
    <property type="entry name" value="SAM-dependent_MTases_sf"/>
</dbReference>
<dbReference type="PANTHER" id="PTHR42873:SF1">
    <property type="entry name" value="S-ADENOSYLMETHIONINE-DEPENDENT METHYLTRANSFERASE DOMAIN-CONTAINING PROTEIN"/>
    <property type="match status" value="1"/>
</dbReference>
<dbReference type="AlphaFoldDB" id="A0A6H1WQZ6"/>
<keyword evidence="7" id="KW-0694">RNA-binding</keyword>
<dbReference type="InterPro" id="IPR002478">
    <property type="entry name" value="PUA"/>
</dbReference>
<dbReference type="InterPro" id="IPR019614">
    <property type="entry name" value="SAM-dep_methyl-trfase"/>
</dbReference>
<keyword evidence="3" id="KW-0698">rRNA processing</keyword>
<dbReference type="Pfam" id="PF17785">
    <property type="entry name" value="PUA_3"/>
    <property type="match status" value="1"/>
</dbReference>
<gene>
    <name evidence="10" type="ORF">FVE67_01840</name>
</gene>
<dbReference type="Gene3D" id="2.30.130.10">
    <property type="entry name" value="PUA domain"/>
    <property type="match status" value="1"/>
</dbReference>
<dbReference type="PANTHER" id="PTHR42873">
    <property type="entry name" value="RIBOSOMAL RNA LARGE SUBUNIT METHYLTRANSFERASE"/>
    <property type="match status" value="1"/>
</dbReference>
<dbReference type="RefSeq" id="WP_168718976.1">
    <property type="nucleotide sequence ID" value="NZ_CP042909.1"/>
</dbReference>
<dbReference type="InterPro" id="IPR015947">
    <property type="entry name" value="PUA-like_sf"/>
</dbReference>
<dbReference type="GO" id="GO:0003723">
    <property type="term" value="F:RNA binding"/>
    <property type="evidence" value="ECO:0007669"/>
    <property type="project" value="UniProtKB-KW"/>
</dbReference>
<reference evidence="10 11" key="1">
    <citation type="submission" date="2019-08" db="EMBL/GenBank/DDBJ databases">
        <title>Complete genome sequence of Thermosulfurimonas marina SU872T, an anaerobic thermophilic chemolithoautotrophic bacterium isolated from a shallow marine hydrothermal vent.</title>
        <authorList>
            <person name="Allioux M."/>
            <person name="Jebbar M."/>
            <person name="Slobodkina G."/>
            <person name="Slobodkin A."/>
            <person name="Moalic Y."/>
            <person name="Frolova A."/>
            <person name="Shao Z."/>
            <person name="Alain K."/>
        </authorList>
    </citation>
    <scope>NUCLEOTIDE SEQUENCE [LARGE SCALE GENOMIC DNA]</scope>
    <source>
        <strain evidence="10 11">SU872</strain>
    </source>
</reference>
<dbReference type="CDD" id="cd21153">
    <property type="entry name" value="PUA_RlmI"/>
    <property type="match status" value="1"/>
</dbReference>
<keyword evidence="2" id="KW-0963">Cytoplasm</keyword>
<comment type="similarity">
    <text evidence="8">Belongs to the methyltransferase superfamily. RlmI family.</text>
</comment>
<evidence type="ECO:0000256" key="6">
    <source>
        <dbReference type="ARBA" id="ARBA00022691"/>
    </source>
</evidence>
<evidence type="ECO:0000256" key="3">
    <source>
        <dbReference type="ARBA" id="ARBA00022552"/>
    </source>
</evidence>
<evidence type="ECO:0000259" key="9">
    <source>
        <dbReference type="SMART" id="SM00359"/>
    </source>
</evidence>
<feature type="domain" description="PUA" evidence="9">
    <location>
        <begin position="5"/>
        <end position="88"/>
    </location>
</feature>
<dbReference type="InterPro" id="IPR036974">
    <property type="entry name" value="PUA_sf"/>
</dbReference>
<dbReference type="GO" id="GO:0005737">
    <property type="term" value="C:cytoplasm"/>
    <property type="evidence" value="ECO:0007669"/>
    <property type="project" value="UniProtKB-SubCell"/>
</dbReference>
<dbReference type="SUPFAM" id="SSF53335">
    <property type="entry name" value="S-adenosyl-L-methionine-dependent methyltransferases"/>
    <property type="match status" value="1"/>
</dbReference>
<dbReference type="GO" id="GO:0032259">
    <property type="term" value="P:methylation"/>
    <property type="evidence" value="ECO:0007669"/>
    <property type="project" value="UniProtKB-KW"/>
</dbReference>
<sequence>MGKPPEIRVRAEAARRVASGRLWLTRRDLLKVPEIGPGEEVRLLSPEGFFLARGYFNPQSRIPVRIYSREDHPLDRHFLSGALRRALALRQRLYAGEEAFRLVHAEGDGLPGLTVDVYGRAAVVQISTAGMERVREEVLWALKEVLAPEAVILRNDLPVRKEEGLSLYTEVAYGRLSGPLEVRLDGLRFLVDPLRGQKTGFFLDQRENRRFIARLSRDLVVLDLFAYTGAFGLYALSGGARRVFAVERSAEALALAEENARLNGYSQRFFPIQGRVEEFLREAPDAQLVILDPPAFIKSERAREAGRRKYAEVNRLALSALREGFFFTSSCSRFLSAEDLLSLVRRAARGRPLRLLFRHFQAPDHPENPAHPETLYLKGFTFVSG</sequence>
<dbReference type="Proteomes" id="UP000501253">
    <property type="component" value="Chromosome"/>
</dbReference>
<protein>
    <submittedName>
        <fullName evidence="10">Class I SAM-dependent rRNA methyltransferase</fullName>
    </submittedName>
</protein>
<dbReference type="GO" id="GO:0006364">
    <property type="term" value="P:rRNA processing"/>
    <property type="evidence" value="ECO:0007669"/>
    <property type="project" value="UniProtKB-KW"/>
</dbReference>
<evidence type="ECO:0000256" key="2">
    <source>
        <dbReference type="ARBA" id="ARBA00022490"/>
    </source>
</evidence>
<dbReference type="EMBL" id="CP042909">
    <property type="protein sequence ID" value="QJA05613.1"/>
    <property type="molecule type" value="Genomic_DNA"/>
</dbReference>
<dbReference type="Pfam" id="PF10672">
    <property type="entry name" value="Methyltrans_SAM"/>
    <property type="match status" value="1"/>
</dbReference>
<dbReference type="CDD" id="cd02440">
    <property type="entry name" value="AdoMet_MTases"/>
    <property type="match status" value="1"/>
</dbReference>
<dbReference type="SMART" id="SM00359">
    <property type="entry name" value="PUA"/>
    <property type="match status" value="1"/>
</dbReference>
<dbReference type="Gene3D" id="3.30.750.80">
    <property type="entry name" value="RNA methyltransferase domain (HRMD) like"/>
    <property type="match status" value="1"/>
</dbReference>